<keyword evidence="1" id="KW-0472">Membrane</keyword>
<keyword evidence="1" id="KW-0812">Transmembrane</keyword>
<name>A0A2N0BCP5_9LEPT</name>
<evidence type="ECO:0000256" key="1">
    <source>
        <dbReference type="SAM" id="Phobius"/>
    </source>
</evidence>
<reference evidence="2" key="1">
    <citation type="submission" date="2017-07" db="EMBL/GenBank/DDBJ databases">
        <title>Leptospira spp. isolated from tropical soils.</title>
        <authorList>
            <person name="Thibeaux R."/>
            <person name="Iraola G."/>
            <person name="Ferres I."/>
            <person name="Bierque E."/>
            <person name="Girault D."/>
            <person name="Soupe-Gilbert M.-E."/>
            <person name="Picardeau M."/>
            <person name="Goarant C."/>
        </authorList>
    </citation>
    <scope>NUCLEOTIDE SEQUENCE [LARGE SCALE GENOMIC DNA]</scope>
    <source>
        <strain evidence="2">ATI7-C-A5</strain>
    </source>
</reference>
<feature type="transmembrane region" description="Helical" evidence="1">
    <location>
        <begin position="33"/>
        <end position="52"/>
    </location>
</feature>
<evidence type="ECO:0000313" key="2">
    <source>
        <dbReference type="EMBL" id="PJZ94329.1"/>
    </source>
</evidence>
<dbReference type="AlphaFoldDB" id="A0A2N0BCP5"/>
<protein>
    <submittedName>
        <fullName evidence="2">Uncharacterized protein</fullName>
    </submittedName>
</protein>
<comment type="caution">
    <text evidence="2">The sequence shown here is derived from an EMBL/GenBank/DDBJ whole genome shotgun (WGS) entry which is preliminary data.</text>
</comment>
<keyword evidence="1" id="KW-1133">Transmembrane helix</keyword>
<accession>A0A2N0BCP5</accession>
<gene>
    <name evidence="2" type="ORF">CH379_03230</name>
</gene>
<dbReference type="EMBL" id="NPEF01000019">
    <property type="protein sequence ID" value="PJZ94329.1"/>
    <property type="molecule type" value="Genomic_DNA"/>
</dbReference>
<proteinExistence type="predicted"/>
<accession>A0A2N0BNX9</accession>
<sequence length="320" mass="36026">MEIIRSLEVERATPLSTGGVALRSRSRYLPLRIVIVLSISVFQLLSCSFLVWRNASLTLERGWSSSGKQIAQTEVLYQEKDSWNPLQGTSLKRNYNSIIRIFDPERSASPVEEIRFSSWILPGSVYYHTDTDSLYWIGGRDDEYGSFSRVPSGFDLKRRLDLSFSGYLEPGEVPIQLVPSPNGFGLAMIVAVTDNDLEFLKPELVLLERKSGAGIGIVPVVSTRIRLPDWKETPGYRIRWSADSSLLYIQILEFVYAFRGGQKTLETAKRFPLCFSPPTSFGAVGIAPSTETKSTIEPPFRRFSDEPSIRSVNEIRNCNP</sequence>
<organism evidence="2">
    <name type="scientific">Leptospira ellisii</name>
    <dbReference type="NCBI Taxonomy" id="2023197"/>
    <lineage>
        <taxon>Bacteria</taxon>
        <taxon>Pseudomonadati</taxon>
        <taxon>Spirochaetota</taxon>
        <taxon>Spirochaetia</taxon>
        <taxon>Leptospirales</taxon>
        <taxon>Leptospiraceae</taxon>
        <taxon>Leptospira</taxon>
    </lineage>
</organism>